<protein>
    <recommendedName>
        <fullName evidence="3">Sulfurtransferase</fullName>
        <ecNumber evidence="3">2.8.1.-</ecNumber>
    </recommendedName>
</protein>
<dbReference type="RefSeq" id="WP_015482461.1">
    <property type="nucleotide sequence ID" value="NC_020831.1"/>
</dbReference>
<evidence type="ECO:0000256" key="2">
    <source>
        <dbReference type="ARBA" id="ARBA00022490"/>
    </source>
</evidence>
<dbReference type="EMBL" id="CP004358">
    <property type="protein sequence ID" value="AGI27050.1"/>
    <property type="molecule type" value="Genomic_DNA"/>
</dbReference>
<dbReference type="InterPro" id="IPR007453">
    <property type="entry name" value="DsrC/TusE"/>
</dbReference>
<evidence type="ECO:0000313" key="6">
    <source>
        <dbReference type="Proteomes" id="UP000012083"/>
    </source>
</evidence>
<dbReference type="GO" id="GO:0005737">
    <property type="term" value="C:cytoplasm"/>
    <property type="evidence" value="ECO:0007669"/>
    <property type="project" value="UniProtKB-SubCell"/>
</dbReference>
<dbReference type="NCBIfam" id="TIGR03342">
    <property type="entry name" value="dsrC_tusE_dsvC"/>
    <property type="match status" value="1"/>
</dbReference>
<accession>A0A8D4BPH1</accession>
<dbReference type="SUPFAM" id="SSF69721">
    <property type="entry name" value="DsrC, the gamma subunit of dissimilatory sulfite reductase"/>
    <property type="match status" value="1"/>
</dbReference>
<dbReference type="Pfam" id="PF04358">
    <property type="entry name" value="DsrC"/>
    <property type="match status" value="1"/>
</dbReference>
<dbReference type="Gene3D" id="3.30.1420.10">
    <property type="match status" value="1"/>
</dbReference>
<gene>
    <name evidence="5" type="ORF">PalTV_052</name>
</gene>
<organism evidence="5 6">
    <name type="scientific">Candidatus Portiera aleyrodidarum TV</name>
    <dbReference type="NCBI Taxonomy" id="1297582"/>
    <lineage>
        <taxon>Bacteria</taxon>
        <taxon>Pseudomonadati</taxon>
        <taxon>Pseudomonadota</taxon>
        <taxon>Gammaproteobacteria</taxon>
        <taxon>Candidatus Johnevansiales</taxon>
        <taxon>Candidatus Johnevansiaceae</taxon>
        <taxon>Candidatus Portiera</taxon>
    </lineage>
</organism>
<keyword evidence="3" id="KW-0808">Transferase</keyword>
<feature type="active site" description="Cysteine persulfide intermediate" evidence="4">
    <location>
        <position position="115"/>
    </location>
</feature>
<keyword evidence="2" id="KW-0963">Cytoplasm</keyword>
<sequence>MENKRILINKKYIELDSEGYLKCINDWNPYVGHELAYKEGRKLLYEHWEIILLLRKFYYKYKISPTMVPLINEIKHLNYKKGNSIYLLKLFTSKTLESPARIAARIAGLPKPKTCI</sequence>
<dbReference type="InterPro" id="IPR042072">
    <property type="entry name" value="DsrC-like_C"/>
</dbReference>
<dbReference type="InterPro" id="IPR043163">
    <property type="entry name" value="DsrC-like_N"/>
</dbReference>
<dbReference type="KEGG" id="pld:PalTV_052"/>
<reference evidence="5 6" key="1">
    <citation type="journal article" date="2013" name="Genome Biol. Evol.">
        <title>The evolution of genomic instability in the obligate endosymbionts of whiteflies.</title>
        <authorList>
            <person name="Sloan D.B."/>
            <person name="Moran N.A."/>
        </authorList>
    </citation>
    <scope>NUCLEOTIDE SEQUENCE [LARGE SCALE GENOMIC DNA]</scope>
    <source>
        <strain evidence="5 6">TV</strain>
    </source>
</reference>
<dbReference type="GO" id="GO:0016740">
    <property type="term" value="F:transferase activity"/>
    <property type="evidence" value="ECO:0007669"/>
    <property type="project" value="UniProtKB-KW"/>
</dbReference>
<name>A0A8D4BPH1_9GAMM</name>
<dbReference type="GO" id="GO:0097163">
    <property type="term" value="F:sulfur carrier activity"/>
    <property type="evidence" value="ECO:0007669"/>
    <property type="project" value="TreeGrafter"/>
</dbReference>
<evidence type="ECO:0000256" key="1">
    <source>
        <dbReference type="ARBA" id="ARBA00004496"/>
    </source>
</evidence>
<dbReference type="AlphaFoldDB" id="A0A8D4BPH1"/>
<dbReference type="PANTHER" id="PTHR37010">
    <property type="entry name" value="SULFURTRANSFERASE TUSE"/>
    <property type="match status" value="1"/>
</dbReference>
<proteinExistence type="inferred from homology"/>
<dbReference type="PANTHER" id="PTHR37010:SF1">
    <property type="entry name" value="SULFURTRANSFERASE TUSE"/>
    <property type="match status" value="1"/>
</dbReference>
<comment type="function">
    <text evidence="3">Part of a sulfur-relay system.</text>
</comment>
<dbReference type="PIRSF" id="PIRSF006223">
    <property type="entry name" value="DsrC_TusE"/>
    <property type="match status" value="1"/>
</dbReference>
<comment type="similarity">
    <text evidence="3">Belongs to the dsrC/tusE family.</text>
</comment>
<evidence type="ECO:0000313" key="5">
    <source>
        <dbReference type="EMBL" id="AGI27050.1"/>
    </source>
</evidence>
<dbReference type="EC" id="2.8.1.-" evidence="3"/>
<dbReference type="InterPro" id="IPR025526">
    <property type="entry name" value="DsrC-like_dom_sf"/>
</dbReference>
<dbReference type="Proteomes" id="UP000012083">
    <property type="component" value="Chromosome"/>
</dbReference>
<dbReference type="GO" id="GO:0002143">
    <property type="term" value="P:tRNA wobble position uridine thiolation"/>
    <property type="evidence" value="ECO:0007669"/>
    <property type="project" value="TreeGrafter"/>
</dbReference>
<comment type="subcellular location">
    <subcellularLocation>
        <location evidence="1">Cytoplasm</location>
    </subcellularLocation>
</comment>
<dbReference type="Gene3D" id="1.10.10.370">
    <property type="entry name" value="DsrC-like protein, C-terminal domain"/>
    <property type="match status" value="1"/>
</dbReference>
<evidence type="ECO:0000256" key="4">
    <source>
        <dbReference type="PIRSR" id="PIRSR006223-50"/>
    </source>
</evidence>
<evidence type="ECO:0000256" key="3">
    <source>
        <dbReference type="PIRNR" id="PIRNR006223"/>
    </source>
</evidence>